<feature type="domain" description="GH3 middle" evidence="3">
    <location>
        <begin position="358"/>
        <end position="435"/>
    </location>
</feature>
<dbReference type="PANTHER" id="PTHR31901">
    <property type="entry name" value="GH3 DOMAIN-CONTAINING PROTEIN"/>
    <property type="match status" value="1"/>
</dbReference>
<dbReference type="EMBL" id="JBAMMX010000002">
    <property type="protein sequence ID" value="KAK6946028.1"/>
    <property type="molecule type" value="Genomic_DNA"/>
</dbReference>
<proteinExistence type="inferred from homology"/>
<dbReference type="PANTHER" id="PTHR31901:SF96">
    <property type="entry name" value="INDOLE-3-ACETIC ACID-AMIDO SYNTHETASE GH3.1-RELATED"/>
    <property type="match status" value="1"/>
</dbReference>
<evidence type="ECO:0000256" key="2">
    <source>
        <dbReference type="ARBA" id="ARBA00022598"/>
    </source>
</evidence>
<dbReference type="Proteomes" id="UP001370490">
    <property type="component" value="Unassembled WGS sequence"/>
</dbReference>
<dbReference type="GO" id="GO:0005737">
    <property type="term" value="C:cytoplasm"/>
    <property type="evidence" value="ECO:0007669"/>
    <property type="project" value="TreeGrafter"/>
</dbReference>
<feature type="domain" description="GH3 C-terminal" evidence="4">
    <location>
        <begin position="451"/>
        <end position="569"/>
    </location>
</feature>
<evidence type="ECO:0000313" key="6">
    <source>
        <dbReference type="Proteomes" id="UP001370490"/>
    </source>
</evidence>
<organism evidence="5 6">
    <name type="scientific">Dillenia turbinata</name>
    <dbReference type="NCBI Taxonomy" id="194707"/>
    <lineage>
        <taxon>Eukaryota</taxon>
        <taxon>Viridiplantae</taxon>
        <taxon>Streptophyta</taxon>
        <taxon>Embryophyta</taxon>
        <taxon>Tracheophyta</taxon>
        <taxon>Spermatophyta</taxon>
        <taxon>Magnoliopsida</taxon>
        <taxon>eudicotyledons</taxon>
        <taxon>Gunneridae</taxon>
        <taxon>Pentapetalae</taxon>
        <taxon>Dilleniales</taxon>
        <taxon>Dilleniaceae</taxon>
        <taxon>Dillenia</taxon>
    </lineage>
</organism>
<dbReference type="InterPro" id="IPR055377">
    <property type="entry name" value="GH3_M"/>
</dbReference>
<gene>
    <name evidence="5" type="ORF">RJ641_013572</name>
</gene>
<reference evidence="5 6" key="1">
    <citation type="submission" date="2023-12" db="EMBL/GenBank/DDBJ databases">
        <title>A high-quality genome assembly for Dillenia turbinata (Dilleniales).</title>
        <authorList>
            <person name="Chanderbali A."/>
        </authorList>
    </citation>
    <scope>NUCLEOTIDE SEQUENCE [LARGE SCALE GENOMIC DNA]</scope>
    <source>
        <strain evidence="5">LSX21</strain>
        <tissue evidence="5">Leaf</tissue>
    </source>
</reference>
<dbReference type="Pfam" id="PF03321">
    <property type="entry name" value="GH3"/>
    <property type="match status" value="1"/>
</dbReference>
<accession>A0AAN8W4C2</accession>
<comment type="caution">
    <text evidence="5">The sequence shown here is derived from an EMBL/GenBank/DDBJ whole genome shotgun (WGS) entry which is preliminary data.</text>
</comment>
<dbReference type="InterPro" id="IPR055378">
    <property type="entry name" value="GH3_C"/>
</dbReference>
<evidence type="ECO:0000259" key="3">
    <source>
        <dbReference type="Pfam" id="PF23571"/>
    </source>
</evidence>
<sequence>MVVGSTAASRLGTAASEKDAKALEFLEEMTRNADKVQEKVLADILTRNADAEYLKRYQLGGATDRRTFKLKIPVITYEDIKCDIQRIVHGDKSPIFSSYPVSELITSSGTSGGERKLIPTVKDEWDRRQSIISLLMPIMKRYVPDLDKGKALYFYFIQSETKTPGGLEVRTILTSFHKSDHFKNRPYNPYTQITSPNEAILCPDSFQSMYTQMLCGLYERRLVLRIGAVMASGLLRAIRFLQLNYEELAHDLKTGTLNSKISDPTLRGCMLNRVKPDPELAEFIINECSKQNWEGIITRIWPNVKYLDAIITGAMAQYIPMLEFYGGGLPIACPMYGATECYFGLNLTPMCKPSEVSYTIFPNMAYFEFLPYEPSSSRSTHDPIPEPVDLSSVEVDKEYEIVVTTYSGLYRYRVGDILRVTGFYNSAPQFRFVRRENVLLSIDTEKTDEVELQKAIENASQYLNEFGTSVIEYTSYVNTKTIPGHYVIYLELMVKDGTANPPKDSVLSHCCLMLENSLNSVYRKYRHEEKIGPLEVRVVKNGTFEELMDHAISRGVTINQYKVPKCVNFTPILELLESRVVSVHFSPALPQWTPERQW</sequence>
<dbReference type="GO" id="GO:0016881">
    <property type="term" value="F:acid-amino acid ligase activity"/>
    <property type="evidence" value="ECO:0007669"/>
    <property type="project" value="TreeGrafter"/>
</dbReference>
<dbReference type="Pfam" id="PF23571">
    <property type="entry name" value="GH3_M"/>
    <property type="match status" value="1"/>
</dbReference>
<comment type="similarity">
    <text evidence="1">Belongs to the IAA-amido conjugating enzyme family.</text>
</comment>
<dbReference type="InterPro" id="IPR004993">
    <property type="entry name" value="GH3"/>
</dbReference>
<evidence type="ECO:0000256" key="1">
    <source>
        <dbReference type="ARBA" id="ARBA00008068"/>
    </source>
</evidence>
<protein>
    <submittedName>
        <fullName evidence="5">GH3 family</fullName>
    </submittedName>
</protein>
<dbReference type="AlphaFoldDB" id="A0AAN8W4C2"/>
<evidence type="ECO:0000313" key="5">
    <source>
        <dbReference type="EMBL" id="KAK6946028.1"/>
    </source>
</evidence>
<evidence type="ECO:0000259" key="4">
    <source>
        <dbReference type="Pfam" id="PF23572"/>
    </source>
</evidence>
<keyword evidence="6" id="KW-1185">Reference proteome</keyword>
<keyword evidence="2" id="KW-0436">Ligase</keyword>
<dbReference type="Pfam" id="PF23572">
    <property type="entry name" value="GH3_C"/>
    <property type="match status" value="1"/>
</dbReference>
<name>A0AAN8W4C2_9MAGN</name>